<dbReference type="RefSeq" id="WP_422863492.1">
    <property type="nucleotide sequence ID" value="NZ_JAMSKV010000004.1"/>
</dbReference>
<organism evidence="1 2">
    <name type="scientific">Endosaccharibacter trunci</name>
    <dbReference type="NCBI Taxonomy" id="2812733"/>
    <lineage>
        <taxon>Bacteria</taxon>
        <taxon>Pseudomonadati</taxon>
        <taxon>Pseudomonadota</taxon>
        <taxon>Alphaproteobacteria</taxon>
        <taxon>Acetobacterales</taxon>
        <taxon>Acetobacteraceae</taxon>
        <taxon>Endosaccharibacter</taxon>
    </lineage>
</organism>
<dbReference type="EMBL" id="JAMSKV010000004">
    <property type="protein sequence ID" value="MCQ8278028.1"/>
    <property type="molecule type" value="Genomic_DNA"/>
</dbReference>
<sequence length="1534" mass="171329">MQHRTTPMRYHLAKGKAISPSRSIMLDFEKIIAGVAGQRETFEELSCQILRRLRPAPGAEFRRIHGAGGDGGVEAVWVLADGSEHGVQAKYYTKAASIDWAAVDKSVTTALATHPKLTKMYIAIACSLTGQTRRRTKTGDPTETAWDRWKTHKAKWEIEAAGLGRSIVFEPWSAADLEDLLARPPMTGLIDYWFGEIELSPAWLKAQADRTITALEERFHPEDHVDVSVREVFDGLLRTEGFRTALLTARARVLAEADIRCIPKNFSTIATATLAELTLAVAVFRTETAALETADWSPWPFAAWIERCKTLAQITLDAGELAREYRDAKRGATKGRNGQLNQAKDHDADGNYVVVALSNLRSAVGTFHSLLIERTVEVAEKRFVYLDGRAGSGKSHLIASEVRRILEAGIPTLFLIGTDFTQHGIIEQQILGRLGVPGAKFESLLGALDAKAEAESNRALIAIDAINEGAGALLWRPALQALAKRILAFPRLTFCVSCRREYTPQLLTDATRRMTAVIDVRGFETEEEIERAARVYMDRRGIVRPGTPWLTPEFSNPLFLRTTCLALEREKRTEFPRGMSGTSEVLAFFLDSTARYLGAGYDGSKMLIMPTRQALLDLAADMAAQRCDYVAFGAAHTILENAFRGFELPPGKTWVEILRFRGLLRADPNPGLDPADPFEALPDVIRFSFQRFQDHLIVLALLRDAIKPTCLFDPGAPLAFLLDSHGVRWQWRGVFYALWVHLADRDNVELVDYLPGGADAWWGRWEIQDAFIESVRWRSTSVFTDRTRALLNALHCDIQDIIRLLIELSVVTDHPWNAAFLHRRLLARPLAERDAFWTLAINHAYDDSSHSAVRLIDWASNTGVAAADNRVLELAATTLGWFCTATSGELRDRATKALTWIFAERPAIVDDVFAGFATCDDLYVVERLTAALYGAALRSTDPEPLRAFGRVAWSRIFADGTPPLSMLARDYARGVIELAAAARVLDVGVVLARCRPPYGATAPTLTTSARKVDARAARLGAESITGSCYKGLADFGRYTIESRVERFANAPLDGPRPETAKEAWKRFKQDFAERPNIVFAVEQVRQAYRDRTIAFDVNTFRALASKEDSQRIAKAEKALFSMLTPEENERYRNEVAPWANGLGQGWWTVPGQRGKGKPIDALKAKIWIANRAMSLGWTTKLFPHDRSWGEDRLRGSRIERIGKKYQRIALGELLARLADTYWLAPDYGAAAIRYDSPIQVEFVRDIEPSILPIDLAVLLPTGVPQVTLLRSADVPADERTNWVHEPGLAEKALSFATGSDLGSEDWLALYRYASCDIDLVGEDRTREVPWQQTEFYFASMLLLPDADRDRFLTETQAQADDFHEWLPRRNVDGPFLRELGRRNTWPDNPWSVLRPRGLSSRKYRAIGGSMSYQWESHLDGSMPNGAQYDLPSPWIVTQLGLRFAPGQLRLLVDAHGTPTAFVGAEAHSSFAFIRRDAMMRLAASSKLTPILTVVGERTAFTQPGVSGSARRVRYNGTLWLDKGTPRMKSWSTFD</sequence>
<dbReference type="Proteomes" id="UP001524587">
    <property type="component" value="Unassembled WGS sequence"/>
</dbReference>
<proteinExistence type="predicted"/>
<evidence type="ECO:0008006" key="3">
    <source>
        <dbReference type="Google" id="ProtNLM"/>
    </source>
</evidence>
<accession>A0ABT1W868</accession>
<keyword evidence="2" id="KW-1185">Reference proteome</keyword>
<reference evidence="1 2" key="1">
    <citation type="submission" date="2022-06" db="EMBL/GenBank/DDBJ databases">
        <title>Endosaccharibacter gen. nov., sp. nov., endophytic bacteria isolated from sugarcane.</title>
        <authorList>
            <person name="Pitiwittayakul N."/>
            <person name="Yukphan P."/>
            <person name="Charoenyingcharoen P."/>
            <person name="Tanasupawat S."/>
        </authorList>
    </citation>
    <scope>NUCLEOTIDE SEQUENCE [LARGE SCALE GENOMIC DNA]</scope>
    <source>
        <strain evidence="1 2">KSS8</strain>
    </source>
</reference>
<name>A0ABT1W868_9PROT</name>
<evidence type="ECO:0000313" key="2">
    <source>
        <dbReference type="Proteomes" id="UP001524587"/>
    </source>
</evidence>
<dbReference type="InterPro" id="IPR027417">
    <property type="entry name" value="P-loop_NTPase"/>
</dbReference>
<dbReference type="SUPFAM" id="SSF52540">
    <property type="entry name" value="P-loop containing nucleoside triphosphate hydrolases"/>
    <property type="match status" value="1"/>
</dbReference>
<gene>
    <name evidence="1" type="ORF">NFI95_06160</name>
</gene>
<protein>
    <recommendedName>
        <fullName evidence="3">ATP-binding protein</fullName>
    </recommendedName>
</protein>
<comment type="caution">
    <text evidence="1">The sequence shown here is derived from an EMBL/GenBank/DDBJ whole genome shotgun (WGS) entry which is preliminary data.</text>
</comment>
<evidence type="ECO:0000313" key="1">
    <source>
        <dbReference type="EMBL" id="MCQ8278028.1"/>
    </source>
</evidence>